<dbReference type="AlphaFoldDB" id="A0A7W7QHL4"/>
<evidence type="ECO:0008006" key="5">
    <source>
        <dbReference type="Google" id="ProtNLM"/>
    </source>
</evidence>
<dbReference type="InterPro" id="IPR009003">
    <property type="entry name" value="Peptidase_S1_PA"/>
</dbReference>
<proteinExistence type="predicted"/>
<dbReference type="Gene3D" id="2.40.10.10">
    <property type="entry name" value="Trypsin-like serine proteases"/>
    <property type="match status" value="2"/>
</dbReference>
<name>A0A7W7QHL4_9ACTN</name>
<sequence>MAVLAFGVVMAPNVVGGAASAAPAPTPTSAAESGPVPTPAAERMRAALDGQREKDRLAEAKERWKRENGVIGMSADSAGHVTAAVSRTAPADRLAEVRATVNARRLSPDGAPVTVTRSTLTSADIEATAATIIAFHAEHPEYGISFSFDAARDATVVSGNLPAVLAEKLEAKAGKVILEMSPETLMEENVGTSSLGALEGVGRVQDRGPWHFGGARISSHDGTVCSSGFSMDASPGYDATYSTTASHCGPLNTNWLSGGYEYGTVIWRVDFPATDVMKLACCSEHYGDRIWTSPTTTRKVSWAWDPDLGYNTPAGGSGICVSGGKSGNEECFARVTNTDATVCFSGQSACTQHLMAYERDNGSQMTWGGDSGSPVYTIDNGNVDAHGTHVGFERRSYGGGAAKYLHYAMKYSTIRHYYGGVIRNW</sequence>
<dbReference type="SUPFAM" id="SSF50494">
    <property type="entry name" value="Trypsin-like serine proteases"/>
    <property type="match status" value="1"/>
</dbReference>
<dbReference type="RefSeq" id="WP_184712382.1">
    <property type="nucleotide sequence ID" value="NZ_JACHJP010000001.1"/>
</dbReference>
<gene>
    <name evidence="3" type="ORF">FHS44_000700</name>
</gene>
<evidence type="ECO:0000313" key="4">
    <source>
        <dbReference type="Proteomes" id="UP000552644"/>
    </source>
</evidence>
<evidence type="ECO:0000313" key="3">
    <source>
        <dbReference type="EMBL" id="MBB4913628.1"/>
    </source>
</evidence>
<organism evidence="3 4">
    <name type="scientific">Streptosporangium saharense</name>
    <dbReference type="NCBI Taxonomy" id="1706840"/>
    <lineage>
        <taxon>Bacteria</taxon>
        <taxon>Bacillati</taxon>
        <taxon>Actinomycetota</taxon>
        <taxon>Actinomycetes</taxon>
        <taxon>Streptosporangiales</taxon>
        <taxon>Streptosporangiaceae</taxon>
        <taxon>Streptosporangium</taxon>
    </lineage>
</organism>
<feature type="compositionally biased region" description="Low complexity" evidence="1">
    <location>
        <begin position="18"/>
        <end position="31"/>
    </location>
</feature>
<dbReference type="EMBL" id="JACHJP010000001">
    <property type="protein sequence ID" value="MBB4913628.1"/>
    <property type="molecule type" value="Genomic_DNA"/>
</dbReference>
<reference evidence="3 4" key="1">
    <citation type="submission" date="2020-08" db="EMBL/GenBank/DDBJ databases">
        <title>Genomic Encyclopedia of Type Strains, Phase III (KMG-III): the genomes of soil and plant-associated and newly described type strains.</title>
        <authorList>
            <person name="Whitman W."/>
        </authorList>
    </citation>
    <scope>NUCLEOTIDE SEQUENCE [LARGE SCALE GENOMIC DNA]</scope>
    <source>
        <strain evidence="3 4">CECT 8840</strain>
    </source>
</reference>
<dbReference type="InterPro" id="IPR043504">
    <property type="entry name" value="Peptidase_S1_PA_chymotrypsin"/>
</dbReference>
<comment type="caution">
    <text evidence="3">The sequence shown here is derived from an EMBL/GenBank/DDBJ whole genome shotgun (WGS) entry which is preliminary data.</text>
</comment>
<evidence type="ECO:0000256" key="1">
    <source>
        <dbReference type="SAM" id="MobiDB-lite"/>
    </source>
</evidence>
<accession>A0A7W7QHL4</accession>
<evidence type="ECO:0000256" key="2">
    <source>
        <dbReference type="SAM" id="SignalP"/>
    </source>
</evidence>
<dbReference type="Proteomes" id="UP000552644">
    <property type="component" value="Unassembled WGS sequence"/>
</dbReference>
<keyword evidence="2" id="KW-0732">Signal</keyword>
<feature type="region of interest" description="Disordered" evidence="1">
    <location>
        <begin position="18"/>
        <end position="41"/>
    </location>
</feature>
<feature type="chain" id="PRO_5031339241" description="Serine protease" evidence="2">
    <location>
        <begin position="22"/>
        <end position="425"/>
    </location>
</feature>
<feature type="signal peptide" evidence="2">
    <location>
        <begin position="1"/>
        <end position="21"/>
    </location>
</feature>
<protein>
    <recommendedName>
        <fullName evidence="5">Serine protease</fullName>
    </recommendedName>
</protein>
<keyword evidence="4" id="KW-1185">Reference proteome</keyword>